<evidence type="ECO:0000313" key="4">
    <source>
        <dbReference type="Proteomes" id="UP000245207"/>
    </source>
</evidence>
<dbReference type="InterPro" id="IPR047192">
    <property type="entry name" value="Euk_RPA1_DBD_C"/>
</dbReference>
<reference evidence="3 4" key="1">
    <citation type="journal article" date="2018" name="Mol. Plant">
        <title>The genome of Artemisia annua provides insight into the evolution of Asteraceae family and artemisinin biosynthesis.</title>
        <authorList>
            <person name="Shen Q."/>
            <person name="Zhang L."/>
            <person name="Liao Z."/>
            <person name="Wang S."/>
            <person name="Yan T."/>
            <person name="Shi P."/>
            <person name="Liu M."/>
            <person name="Fu X."/>
            <person name="Pan Q."/>
            <person name="Wang Y."/>
            <person name="Lv Z."/>
            <person name="Lu X."/>
            <person name="Zhang F."/>
            <person name="Jiang W."/>
            <person name="Ma Y."/>
            <person name="Chen M."/>
            <person name="Hao X."/>
            <person name="Li L."/>
            <person name="Tang Y."/>
            <person name="Lv G."/>
            <person name="Zhou Y."/>
            <person name="Sun X."/>
            <person name="Brodelius P.E."/>
            <person name="Rose J.K.C."/>
            <person name="Tang K."/>
        </authorList>
    </citation>
    <scope>NUCLEOTIDE SEQUENCE [LARGE SCALE GENOMIC DNA]</scope>
    <source>
        <strain evidence="4">cv. Huhao1</strain>
        <tissue evidence="3">Leaf</tissue>
    </source>
</reference>
<dbReference type="OrthoDB" id="1750540at2759"/>
<accession>A0A2U1QGX9</accession>
<keyword evidence="3" id="KW-0347">Helicase</keyword>
<dbReference type="GO" id="GO:0004386">
    <property type="term" value="F:helicase activity"/>
    <property type="evidence" value="ECO:0007669"/>
    <property type="project" value="UniProtKB-KW"/>
</dbReference>
<gene>
    <name evidence="3" type="ORF">CTI12_AA030390</name>
</gene>
<dbReference type="InterPro" id="IPR003871">
    <property type="entry name" value="RFA1B/D_OB_1st"/>
</dbReference>
<dbReference type="Pfam" id="PF02721">
    <property type="entry name" value="DUF223"/>
    <property type="match status" value="1"/>
</dbReference>
<feature type="domain" description="Replication protein A 70 kDa DNA-binding subunit B/D first OB fold" evidence="2">
    <location>
        <begin position="5"/>
        <end position="108"/>
    </location>
</feature>
<protein>
    <submittedName>
        <fullName evidence="3">PIF1 DNA helicase/replication protein A1-like protein</fullName>
    </submittedName>
</protein>
<evidence type="ECO:0000313" key="3">
    <source>
        <dbReference type="EMBL" id="PWA97281.1"/>
    </source>
</evidence>
<feature type="compositionally biased region" description="Acidic residues" evidence="1">
    <location>
        <begin position="460"/>
        <end position="469"/>
    </location>
</feature>
<sequence length="492" mass="56053">MSEVFTPLCDVEPMSERIKVKARCVSIWRSHAPGKPTPVWSLDCVIQDEQGNRIQCTIRRDDMPKYEGLLQEDVCYRISNFGVGENGGKYPLLKHKYKIVFYKNTALTRIDSFDQNNKEFKFESFTDFVPGRINESDTVEVNHLFGMHLYSSKIYVNEDLPEVTTFKQRYKKKDGQDENDFKIALFSPTTYVLTPENFFKGATKKIVGAIRDSYDEYTCVIYAKVHKVHKEYGWYYPACKKCSKRATLSDASASGSKASGSGSHRKFWKCDTHGALNGVVYMYKIIVRVIDESGSASLVLFDNMVHKLLNDTPCWELMEKYHYAGEDVFPSEIDVIVGKKMLFKFSYTEFNITNNNHVYQVKMLSDDREIISVFKEGFILLENEEDQELDKQAKDVAAQSGPDIDNVDGSEFVTPETVKWARKTSEGMFGYSDDMKALKARNGGSAGDGSSGSGKRNIIDLDEFNEEEYDAKRAKQPDGANHPEVQVKIEKE</sequence>
<name>A0A2U1QGX9_ARTAN</name>
<dbReference type="AlphaFoldDB" id="A0A2U1QGX9"/>
<dbReference type="EMBL" id="PKPP01000132">
    <property type="protein sequence ID" value="PWA97281.1"/>
    <property type="molecule type" value="Genomic_DNA"/>
</dbReference>
<comment type="caution">
    <text evidence="3">The sequence shown here is derived from an EMBL/GenBank/DDBJ whole genome shotgun (WGS) entry which is preliminary data.</text>
</comment>
<evidence type="ECO:0000256" key="1">
    <source>
        <dbReference type="SAM" id="MobiDB-lite"/>
    </source>
</evidence>
<dbReference type="Gene3D" id="2.40.50.140">
    <property type="entry name" value="Nucleic acid-binding proteins"/>
    <property type="match status" value="2"/>
</dbReference>
<dbReference type="InterPro" id="IPR012340">
    <property type="entry name" value="NA-bd_OB-fold"/>
</dbReference>
<dbReference type="Proteomes" id="UP000245207">
    <property type="component" value="Unassembled WGS sequence"/>
</dbReference>
<dbReference type="SUPFAM" id="SSF50249">
    <property type="entry name" value="Nucleic acid-binding proteins"/>
    <property type="match status" value="2"/>
</dbReference>
<feature type="region of interest" description="Disordered" evidence="1">
    <location>
        <begin position="439"/>
        <end position="492"/>
    </location>
</feature>
<dbReference type="PANTHER" id="PTHR47165:SF4">
    <property type="entry name" value="OS03G0429900 PROTEIN"/>
    <property type="match status" value="1"/>
</dbReference>
<dbReference type="CDD" id="cd04476">
    <property type="entry name" value="RPA1_DBD_C"/>
    <property type="match status" value="1"/>
</dbReference>
<dbReference type="CDD" id="cd04480">
    <property type="entry name" value="RPA1_DBD_A_like"/>
    <property type="match status" value="1"/>
</dbReference>
<organism evidence="3 4">
    <name type="scientific">Artemisia annua</name>
    <name type="common">Sweet wormwood</name>
    <dbReference type="NCBI Taxonomy" id="35608"/>
    <lineage>
        <taxon>Eukaryota</taxon>
        <taxon>Viridiplantae</taxon>
        <taxon>Streptophyta</taxon>
        <taxon>Embryophyta</taxon>
        <taxon>Tracheophyta</taxon>
        <taxon>Spermatophyta</taxon>
        <taxon>Magnoliopsida</taxon>
        <taxon>eudicotyledons</taxon>
        <taxon>Gunneridae</taxon>
        <taxon>Pentapetalae</taxon>
        <taxon>asterids</taxon>
        <taxon>campanulids</taxon>
        <taxon>Asterales</taxon>
        <taxon>Asteraceae</taxon>
        <taxon>Asteroideae</taxon>
        <taxon>Anthemideae</taxon>
        <taxon>Artemisiinae</taxon>
        <taxon>Artemisia</taxon>
    </lineage>
</organism>
<dbReference type="STRING" id="35608.A0A2U1QGX9"/>
<evidence type="ECO:0000259" key="2">
    <source>
        <dbReference type="Pfam" id="PF02721"/>
    </source>
</evidence>
<keyword evidence="3" id="KW-0547">Nucleotide-binding</keyword>
<dbReference type="PANTHER" id="PTHR47165">
    <property type="entry name" value="OS03G0429900 PROTEIN"/>
    <property type="match status" value="1"/>
</dbReference>
<keyword evidence="3" id="KW-0067">ATP-binding</keyword>
<proteinExistence type="predicted"/>
<keyword evidence="3" id="KW-0378">Hydrolase</keyword>
<keyword evidence="4" id="KW-1185">Reference proteome</keyword>